<dbReference type="Pfam" id="PF08811">
    <property type="entry name" value="DUF1800"/>
    <property type="match status" value="2"/>
</dbReference>
<dbReference type="InterPro" id="IPR001199">
    <property type="entry name" value="Cyt_B5-like_heme/steroid-bd"/>
</dbReference>
<dbReference type="Gene3D" id="3.10.120.10">
    <property type="entry name" value="Cytochrome b5-like heme/steroid binding domain"/>
    <property type="match status" value="1"/>
</dbReference>
<organism evidence="3 4">
    <name type="scientific">Prorocentrum cordatum</name>
    <dbReference type="NCBI Taxonomy" id="2364126"/>
    <lineage>
        <taxon>Eukaryota</taxon>
        <taxon>Sar</taxon>
        <taxon>Alveolata</taxon>
        <taxon>Dinophyceae</taxon>
        <taxon>Prorocentrales</taxon>
        <taxon>Prorocentraceae</taxon>
        <taxon>Prorocentrum</taxon>
    </lineage>
</organism>
<dbReference type="Pfam" id="PF00173">
    <property type="entry name" value="Cyt-b5"/>
    <property type="match status" value="1"/>
</dbReference>
<dbReference type="InterPro" id="IPR029063">
    <property type="entry name" value="SAM-dependent_MTases_sf"/>
</dbReference>
<evidence type="ECO:0000313" key="4">
    <source>
        <dbReference type="Proteomes" id="UP001189429"/>
    </source>
</evidence>
<protein>
    <recommendedName>
        <fullName evidence="2">Cytochrome b5 heme-binding domain-containing protein</fullName>
    </recommendedName>
</protein>
<name>A0ABN9PGN5_9DINO</name>
<dbReference type="InterPro" id="IPR036400">
    <property type="entry name" value="Cyt_B5-like_heme/steroid_sf"/>
</dbReference>
<evidence type="ECO:0000256" key="1">
    <source>
        <dbReference type="SAM" id="MobiDB-lite"/>
    </source>
</evidence>
<keyword evidence="4" id="KW-1185">Reference proteome</keyword>
<dbReference type="EMBL" id="CAUYUJ010000425">
    <property type="protein sequence ID" value="CAK0790464.1"/>
    <property type="molecule type" value="Genomic_DNA"/>
</dbReference>
<accession>A0ABN9PGN5</accession>
<dbReference type="PROSITE" id="PS50255">
    <property type="entry name" value="CYTOCHROME_B5_2"/>
    <property type="match status" value="1"/>
</dbReference>
<dbReference type="PANTHER" id="PTHR43737">
    <property type="entry name" value="BLL7424 PROTEIN"/>
    <property type="match status" value="1"/>
</dbReference>
<evidence type="ECO:0000313" key="3">
    <source>
        <dbReference type="EMBL" id="CAK0790464.1"/>
    </source>
</evidence>
<dbReference type="Proteomes" id="UP001189429">
    <property type="component" value="Unassembled WGS sequence"/>
</dbReference>
<gene>
    <name evidence="3" type="ORF">PCOR1329_LOCUS1729</name>
</gene>
<feature type="domain" description="Cytochrome b5 heme-binding" evidence="2">
    <location>
        <begin position="1202"/>
        <end position="1288"/>
    </location>
</feature>
<dbReference type="PANTHER" id="PTHR43737:SF1">
    <property type="entry name" value="DUF1501 DOMAIN-CONTAINING PROTEIN"/>
    <property type="match status" value="1"/>
</dbReference>
<sequence>MRQHWGGSSSAGAALRSLMRSPWPALEALALTEAAALAEVRLASPVGEAPVDLHAVEPSALEEHLGRHIDERFSLERERAELGALASLNGAILPSEALFFRGLVDLVGASTVVESGVNQGGSTRAACLWARAAPGRRVIALERVPPSPLVVGELRRACGGVLDFRIGDAFSLLDGILQGATAPGRAASASACAVALFLDGPKGRVAVRLAEAALDRFPGVCVAAVHDVPRLDPRYRDADGRHLTRVAMESSRYASVFSDAAWFVQRFARGLDAGPWAPPRSSEEATGSYGYVLGAFVRGWGRAGPRGNGSASGRESEHAGRRKPHVAAAAATARARQRGLGRGRAAAAAAAARATMRGRPPPRRAACGAARTLLPLLGAGRAGAAAAAGAASAGAASAEATWATEWTFFASPARADVWRLRRARPQPAQRAAAAGANQSGGGAAAAAARARVAAEGGAAWGRGLHLWEEVLRHLRPGGGNASASGAEPDGALLPLGSCRWIAHVSAGTYVNAARLAQRLQCLEALRPEYYALAPGTNEQRITLADESGGYILGSGLLRQLGPSWPAECRERLPRTGHNLEPGRDRLPGFFVVLCLWSMRGLMLQRLGDPEEALVRHVSDVVTAAPAVRLRAQMPAAHCTLLVSCESAQSLSQVHRIMTDPANTAMVGCSTPSLLEPDALAPPWSRRVARELLRCPLLRALRRVQPLATGSAELRLPCTTTCVVMSPGPKPCGAAREPRRAAAGTSAPGSWHGARGVAAPLAAALLLPSAVLLLAGCGDAGTTAVDTMYPNTEQGPDYCMSCAEARGSEKDAQFLIQATFGPTRSSLQELGQTTPQAWVKEQLALPAGSHREYYRKRVSSRLTESPLVGSPRSRCSAGSRWHSFAFSIADKGKRINVTGNKIHVDGALRSDVDPAYTGNGIPAPNNCTDEPSNWMSNNGRTCSSVNSRFNCGSADADSAWIRDKICQQSCFDVGNGYSGDDCSPGWANQEDSGFICTVEENLGGVVTLGTTESCEAYRAYKNPAIWFSSSAVESIESLSFQEVRPGVVVLAESYGQDPCDLGRFVYHDGQYYLSDPRLELLQNDLASPSGGGLNTRCRAVTRTFLNEGSCQLRTACGAVEVEGSRPPASFALNATTFQFFLGSAERYVYAVTGLTDAETPCGRRSRWRLLDCGSEDCTATALSATEADATAAALALEEGHLRDVYVHCESAGAVPAGAVVVSGSGYFLHVHSNEYNVYDFTDWVNAHPGGTEQIMRWASGDFQLEFPASHAMSRWVSAQSSLHYIGRLGDTVDFEVLPVGLQAAWTVGYESCGSPGEVANDPSLGHHFSLYTDFNAGYTDTNYEVPFWGVQSKLSRTTVWTMLALDADDQLRQRAAWALSQILVTSINGVSSSSNHAEGWLVYYDIFVRNAFGNYRDILREVTYSPIMGEYLSYRNSRSLDSDSSYPDENYAREIMQLFTIGLWELNLDGTRKTDASGNHVPTYTNEHIMSLARVFTGFREQAARPNIENTGTRNMVDPMQMVGDWHDVYPKPDLSGGYLGDGYPLCSDLPPQAFLLEGARYEFRGYTYAGTDVLVLSSSSALYAALEQIQLTVELSSTIDCTGEKECVADSLHVVQVGEGYYEYVPPTCVHLYFYNGQVVSPGSANDFGKEWKEICMDPNWMGAGTACCKGCSNVGTSGMANQNRTCENMAETWPWVVKTGCPQVSDWWVENKFCQLACWELGMGYAGDDCSDGPLQSERVCGYYQEKVRFEAASARCESLGMHVCEQGTDGGECGHDDINVWTPRNCTVSLEVREDGRVASQWDSKTMQNPFPVTWADGFPTTGNCPSQCAQSSSGCTCPISVVAKAVFDAVPSRAELLGEGARLRIGAFPPSVSAFCLAPCDGEVKAYASDDIGHVDESTVFECGGVYYKNMESAVDVAGYTFRNPPVFMLAKELTGRSVRADEALAEVEALLDHLVNHPNVPPFVSHRLIQRFVTSNPTPDYVSAVAQAFSTGEFNGETYSGEYGDLGATFAAILLHPQARGGFLDSSVGKLREPIIKILHFLRSMEYVDLRDREIVMRSLDDDIGQWPYASPSVFNYLVWSTGQLVSTPVWLRQSSRYSRRRLRSPGSTA</sequence>
<feature type="region of interest" description="Disordered" evidence="1">
    <location>
        <begin position="304"/>
        <end position="346"/>
    </location>
</feature>
<proteinExistence type="predicted"/>
<reference evidence="3" key="1">
    <citation type="submission" date="2023-10" db="EMBL/GenBank/DDBJ databases">
        <authorList>
            <person name="Chen Y."/>
            <person name="Shah S."/>
            <person name="Dougan E. K."/>
            <person name="Thang M."/>
            <person name="Chan C."/>
        </authorList>
    </citation>
    <scope>NUCLEOTIDE SEQUENCE [LARGE SCALE GENOMIC DNA]</scope>
</reference>
<dbReference type="Gene3D" id="3.40.50.150">
    <property type="entry name" value="Vaccinia Virus protein VP39"/>
    <property type="match status" value="1"/>
</dbReference>
<comment type="caution">
    <text evidence="3">The sequence shown here is derived from an EMBL/GenBank/DDBJ whole genome shotgun (WGS) entry which is preliminary data.</text>
</comment>
<dbReference type="InterPro" id="IPR014917">
    <property type="entry name" value="DUF1800"/>
</dbReference>
<evidence type="ECO:0000259" key="2">
    <source>
        <dbReference type="PROSITE" id="PS50255"/>
    </source>
</evidence>
<dbReference type="SUPFAM" id="SSF55856">
    <property type="entry name" value="Cytochrome b5-like heme/steroid binding domain"/>
    <property type="match status" value="1"/>
</dbReference>